<evidence type="ECO:0000313" key="14">
    <source>
        <dbReference type="Proteomes" id="UP001201812"/>
    </source>
</evidence>
<keyword evidence="6 10" id="KW-0418">Kinase</keyword>
<comment type="catalytic activity">
    <reaction evidence="8">
        <text>L-threonyl-[protein] + ATP = O-phospho-L-threonyl-[protein] + ADP + H(+)</text>
        <dbReference type="Rhea" id="RHEA:46608"/>
        <dbReference type="Rhea" id="RHEA-COMP:11060"/>
        <dbReference type="Rhea" id="RHEA-COMP:11605"/>
        <dbReference type="ChEBI" id="CHEBI:15378"/>
        <dbReference type="ChEBI" id="CHEBI:30013"/>
        <dbReference type="ChEBI" id="CHEBI:30616"/>
        <dbReference type="ChEBI" id="CHEBI:61977"/>
        <dbReference type="ChEBI" id="CHEBI:456216"/>
        <dbReference type="EC" id="2.7.11.24"/>
    </reaction>
</comment>
<dbReference type="Gene3D" id="1.10.510.10">
    <property type="entry name" value="Transferase(Phosphotransferase) domain 1"/>
    <property type="match status" value="1"/>
</dbReference>
<evidence type="ECO:0000256" key="6">
    <source>
        <dbReference type="ARBA" id="ARBA00022777"/>
    </source>
</evidence>
<dbReference type="SUPFAM" id="SSF56112">
    <property type="entry name" value="Protein kinase-like (PK-like)"/>
    <property type="match status" value="1"/>
</dbReference>
<dbReference type="PROSITE" id="PS50011">
    <property type="entry name" value="PROTEIN_KINASE_DOM"/>
    <property type="match status" value="1"/>
</dbReference>
<keyword evidence="5 10" id="KW-0547">Nucleotide-binding</keyword>
<keyword evidence="7 10" id="KW-0067">ATP-binding</keyword>
<dbReference type="PANTHER" id="PTHR24055">
    <property type="entry name" value="MITOGEN-ACTIVATED PROTEIN KINASE"/>
    <property type="match status" value="1"/>
</dbReference>
<dbReference type="GO" id="GO:0005524">
    <property type="term" value="F:ATP binding"/>
    <property type="evidence" value="ECO:0007669"/>
    <property type="project" value="UniProtKB-UniRule"/>
</dbReference>
<dbReference type="PRINTS" id="PR01772">
    <property type="entry name" value="JNKMAPKINASE"/>
</dbReference>
<dbReference type="InterPro" id="IPR011009">
    <property type="entry name" value="Kinase-like_dom_sf"/>
</dbReference>
<name>A0AAD4R733_9BILA</name>
<comment type="similarity">
    <text evidence="1 10">Belongs to the protein kinase superfamily. CMGC Ser/Thr protein kinase family. MAP kinase subfamily.</text>
</comment>
<proteinExistence type="inferred from homology"/>
<evidence type="ECO:0000256" key="9">
    <source>
        <dbReference type="ARBA" id="ARBA00048312"/>
    </source>
</evidence>
<comment type="cofactor">
    <cofactor evidence="10">
        <name>Mg(2+)</name>
        <dbReference type="ChEBI" id="CHEBI:18420"/>
    </cofactor>
</comment>
<organism evidence="13 14">
    <name type="scientific">Ditylenchus destructor</name>
    <dbReference type="NCBI Taxonomy" id="166010"/>
    <lineage>
        <taxon>Eukaryota</taxon>
        <taxon>Metazoa</taxon>
        <taxon>Ecdysozoa</taxon>
        <taxon>Nematoda</taxon>
        <taxon>Chromadorea</taxon>
        <taxon>Rhabditida</taxon>
        <taxon>Tylenchina</taxon>
        <taxon>Tylenchomorpha</taxon>
        <taxon>Sphaerularioidea</taxon>
        <taxon>Anguinidae</taxon>
        <taxon>Anguininae</taxon>
        <taxon>Ditylenchus</taxon>
    </lineage>
</organism>
<dbReference type="PROSITE" id="PS00108">
    <property type="entry name" value="PROTEIN_KINASE_ST"/>
    <property type="match status" value="1"/>
</dbReference>
<comment type="function">
    <text evidence="10">Responds to activation by environmental stress and pro-inflammatory cytokines by phosphorylating a number of transcription factors, and thus regulates transcriptional activity.</text>
</comment>
<dbReference type="InterPro" id="IPR008351">
    <property type="entry name" value="MAPK_JNK"/>
</dbReference>
<dbReference type="InterPro" id="IPR050117">
    <property type="entry name" value="MAPK"/>
</dbReference>
<dbReference type="InterPro" id="IPR008271">
    <property type="entry name" value="Ser/Thr_kinase_AS"/>
</dbReference>
<keyword evidence="2 10" id="KW-0723">Serine/threonine-protein kinase</keyword>
<accession>A0AAD4R733</accession>
<dbReference type="EMBL" id="JAKKPZ010000013">
    <property type="protein sequence ID" value="KAI1714412.1"/>
    <property type="molecule type" value="Genomic_DNA"/>
</dbReference>
<dbReference type="AlphaFoldDB" id="A0AAD4R733"/>
<dbReference type="InterPro" id="IPR003527">
    <property type="entry name" value="MAP_kinase_CS"/>
</dbReference>
<dbReference type="FunFam" id="3.30.200.20:FF:000210">
    <property type="entry name" value="Mitogen-activated protein kinase"/>
    <property type="match status" value="1"/>
</dbReference>
<evidence type="ECO:0000256" key="3">
    <source>
        <dbReference type="ARBA" id="ARBA00022553"/>
    </source>
</evidence>
<sequence length="614" mass="68143">MIHLLAPVNNVDVDSRILEENGFVFAIERNVSCKLAASLPHPPPQANSTNFNDHRSSYHCNSTGIIIQANNNITVNSSSNPHEQQQHSGTPVTSAGSFNTREEILHNTTANSALQQAAIASRTGFLHSVHSSSGATHSATAATAPSSSFGSLFRETKGHLSNFFDSVTQWLGSTAANDEDRFSEGVITLDSCPGGDVAGYVHQQYNGISSRQQPNRMQAASTSSGTGSMNNQLAGGRFQELELRETKLKILDRYSNINVIGAGAQGLVLSALDRVTGQQVAIKKLTRPFSNVTHAKRAYREFVLMNLVNHRNIIKLLNAYTPQSSLEEFSDLYLVMEHMDANLCQVIQMELDHERMSFLLYQMLCGINHLHKAGIIHRDLKPSNIVVNMQCQLKILDFGLARNTNDQTMMTPYVVTRYYRAPEVILGIGYSANVDVWSIGCIFAELIVGRVLFPGTDHVDQWTKIVEIVGTPGSHFTQKLQNTVRQYVENRPRCEARPWTSLFPDNLFPENIDQRLNAANARDLLSKMLVIDPQHRITVQEALNHPYVHLWYDTTEVEGPPPNHYDASVECADHTVDDWKALIYSEIKAYETAHDIFGTNTPAAAEDAVVDMDS</sequence>
<evidence type="ECO:0000313" key="13">
    <source>
        <dbReference type="EMBL" id="KAI1714412.1"/>
    </source>
</evidence>
<feature type="region of interest" description="Disordered" evidence="11">
    <location>
        <begin position="74"/>
        <end position="96"/>
    </location>
</feature>
<evidence type="ECO:0000256" key="5">
    <source>
        <dbReference type="ARBA" id="ARBA00022741"/>
    </source>
</evidence>
<dbReference type="Pfam" id="PF00069">
    <property type="entry name" value="Pkinase"/>
    <property type="match status" value="1"/>
</dbReference>
<dbReference type="EC" id="2.7.11.24" evidence="10"/>
<dbReference type="Proteomes" id="UP001201812">
    <property type="component" value="Unassembled WGS sequence"/>
</dbReference>
<dbReference type="FunFam" id="1.10.510.10:FF:000624">
    <property type="entry name" value="Mitogen-activated protein kinase"/>
    <property type="match status" value="1"/>
</dbReference>
<dbReference type="GO" id="GO:0004707">
    <property type="term" value="F:MAP kinase activity"/>
    <property type="evidence" value="ECO:0007669"/>
    <property type="project" value="UniProtKB-UniRule"/>
</dbReference>
<evidence type="ECO:0000256" key="10">
    <source>
        <dbReference type="RuleBase" id="RU368052"/>
    </source>
</evidence>
<evidence type="ECO:0000256" key="1">
    <source>
        <dbReference type="ARBA" id="ARBA00008832"/>
    </source>
</evidence>
<keyword evidence="3 10" id="KW-0597">Phosphoprotein</keyword>
<comment type="catalytic activity">
    <reaction evidence="9">
        <text>L-seryl-[protein] + ATP = O-phospho-L-seryl-[protein] + ADP + H(+)</text>
        <dbReference type="Rhea" id="RHEA:17989"/>
        <dbReference type="Rhea" id="RHEA-COMP:9863"/>
        <dbReference type="Rhea" id="RHEA-COMP:11604"/>
        <dbReference type="ChEBI" id="CHEBI:15378"/>
        <dbReference type="ChEBI" id="CHEBI:29999"/>
        <dbReference type="ChEBI" id="CHEBI:30616"/>
        <dbReference type="ChEBI" id="CHEBI:83421"/>
        <dbReference type="ChEBI" id="CHEBI:456216"/>
        <dbReference type="EC" id="2.7.11.24"/>
    </reaction>
</comment>
<dbReference type="GO" id="GO:0005737">
    <property type="term" value="C:cytoplasm"/>
    <property type="evidence" value="ECO:0007669"/>
    <property type="project" value="UniProtKB-SubCell"/>
</dbReference>
<dbReference type="SMART" id="SM00220">
    <property type="entry name" value="S_TKc"/>
    <property type="match status" value="1"/>
</dbReference>
<protein>
    <recommendedName>
        <fullName evidence="10">Stress-activated protein kinase JNK</fullName>
        <ecNumber evidence="10">2.7.11.24</ecNumber>
    </recommendedName>
</protein>
<keyword evidence="4 10" id="KW-0808">Transferase</keyword>
<comment type="caution">
    <text evidence="13">The sequence shown here is derived from an EMBL/GenBank/DDBJ whole genome shotgun (WGS) entry which is preliminary data.</text>
</comment>
<keyword evidence="10" id="KW-0460">Magnesium</keyword>
<evidence type="ECO:0000256" key="11">
    <source>
        <dbReference type="SAM" id="MobiDB-lite"/>
    </source>
</evidence>
<evidence type="ECO:0000256" key="7">
    <source>
        <dbReference type="ARBA" id="ARBA00022840"/>
    </source>
</evidence>
<dbReference type="InterPro" id="IPR000719">
    <property type="entry name" value="Prot_kinase_dom"/>
</dbReference>
<dbReference type="Gene3D" id="3.30.200.20">
    <property type="entry name" value="Phosphorylase Kinase, domain 1"/>
    <property type="match status" value="1"/>
</dbReference>
<evidence type="ECO:0000256" key="8">
    <source>
        <dbReference type="ARBA" id="ARBA00047592"/>
    </source>
</evidence>
<gene>
    <name evidence="13" type="ORF">DdX_08507</name>
</gene>
<comment type="subcellular location">
    <subcellularLocation>
        <location evidence="10">Cytoplasm</location>
    </subcellularLocation>
</comment>
<feature type="region of interest" description="Disordered" evidence="11">
    <location>
        <begin position="208"/>
        <end position="231"/>
    </location>
</feature>
<evidence type="ECO:0000256" key="2">
    <source>
        <dbReference type="ARBA" id="ARBA00022527"/>
    </source>
</evidence>
<dbReference type="GO" id="GO:0106310">
    <property type="term" value="F:protein serine kinase activity"/>
    <property type="evidence" value="ECO:0007669"/>
    <property type="project" value="UniProtKB-UniRule"/>
</dbReference>
<feature type="domain" description="Protein kinase" evidence="12">
    <location>
        <begin position="254"/>
        <end position="548"/>
    </location>
</feature>
<dbReference type="PROSITE" id="PS01351">
    <property type="entry name" value="MAPK"/>
    <property type="match status" value="1"/>
</dbReference>
<dbReference type="CDD" id="cd07850">
    <property type="entry name" value="STKc_JNK"/>
    <property type="match status" value="1"/>
</dbReference>
<evidence type="ECO:0000259" key="12">
    <source>
        <dbReference type="PROSITE" id="PS50011"/>
    </source>
</evidence>
<keyword evidence="14" id="KW-1185">Reference proteome</keyword>
<evidence type="ECO:0000256" key="4">
    <source>
        <dbReference type="ARBA" id="ARBA00022679"/>
    </source>
</evidence>
<reference evidence="13" key="1">
    <citation type="submission" date="2022-01" db="EMBL/GenBank/DDBJ databases">
        <title>Genome Sequence Resource for Two Populations of Ditylenchus destructor, the Migratory Endoparasitic Phytonematode.</title>
        <authorList>
            <person name="Zhang H."/>
            <person name="Lin R."/>
            <person name="Xie B."/>
        </authorList>
    </citation>
    <scope>NUCLEOTIDE SEQUENCE</scope>
    <source>
        <strain evidence="13">BazhouSP</strain>
    </source>
</reference>